<dbReference type="NCBIfam" id="TIGR00755">
    <property type="entry name" value="ksgA"/>
    <property type="match status" value="1"/>
</dbReference>
<comment type="subcellular location">
    <subcellularLocation>
        <location evidence="7">Cytoplasm</location>
    </subcellularLocation>
</comment>
<evidence type="ECO:0000313" key="11">
    <source>
        <dbReference type="Proteomes" id="UP000546464"/>
    </source>
</evidence>
<dbReference type="InterPro" id="IPR001737">
    <property type="entry name" value="KsgA/Erm"/>
</dbReference>
<feature type="binding site" evidence="7 8">
    <location>
        <position position="98"/>
    </location>
    <ligand>
        <name>S-adenosyl-L-methionine</name>
        <dbReference type="ChEBI" id="CHEBI:59789"/>
    </ligand>
</feature>
<dbReference type="Gene3D" id="1.10.8.100">
    <property type="entry name" value="Ribosomal RNA adenine dimethylase-like, domain 2"/>
    <property type="match status" value="1"/>
</dbReference>
<dbReference type="SMART" id="SM00650">
    <property type="entry name" value="rADc"/>
    <property type="match status" value="1"/>
</dbReference>
<protein>
    <recommendedName>
        <fullName evidence="7">Ribosomal RNA small subunit methyltransferase A</fullName>
        <ecNumber evidence="7">2.1.1.182</ecNumber>
    </recommendedName>
    <alternativeName>
        <fullName evidence="7">16S rRNA (adenine(1518)-N(6)/adenine(1519)-N(6))-dimethyltransferase</fullName>
    </alternativeName>
    <alternativeName>
        <fullName evidence="7">16S rRNA dimethyladenosine transferase</fullName>
    </alternativeName>
    <alternativeName>
        <fullName evidence="7">16S rRNA dimethylase</fullName>
    </alternativeName>
    <alternativeName>
        <fullName evidence="7">S-adenosylmethionine-6-N', N'-adenosyl(rRNA) dimethyltransferase</fullName>
    </alternativeName>
</protein>
<evidence type="ECO:0000259" key="9">
    <source>
        <dbReference type="SMART" id="SM00650"/>
    </source>
</evidence>
<keyword evidence="1 7" id="KW-0963">Cytoplasm</keyword>
<keyword evidence="5 7" id="KW-0949">S-adenosyl-L-methionine</keyword>
<feature type="binding site" evidence="7 8">
    <location>
        <position position="27"/>
    </location>
    <ligand>
        <name>S-adenosyl-L-methionine</name>
        <dbReference type="ChEBI" id="CHEBI:59789"/>
    </ligand>
</feature>
<evidence type="ECO:0000256" key="6">
    <source>
        <dbReference type="ARBA" id="ARBA00022884"/>
    </source>
</evidence>
<dbReference type="Gene3D" id="3.40.50.150">
    <property type="entry name" value="Vaccinia Virus protein VP39"/>
    <property type="match status" value="1"/>
</dbReference>
<reference evidence="10 11" key="1">
    <citation type="submission" date="2020-07" db="EMBL/GenBank/DDBJ databases">
        <authorList>
            <person name="Feng X."/>
        </authorList>
    </citation>
    <scope>NUCLEOTIDE SEQUENCE [LARGE SCALE GENOMIC DNA]</scope>
    <source>
        <strain evidence="10 11">JCM31066</strain>
    </source>
</reference>
<dbReference type="RefSeq" id="WP_185676256.1">
    <property type="nucleotide sequence ID" value="NZ_JACHVB010000035.1"/>
</dbReference>
<evidence type="ECO:0000256" key="1">
    <source>
        <dbReference type="ARBA" id="ARBA00022490"/>
    </source>
</evidence>
<organism evidence="10 11">
    <name type="scientific">Ruficoccus amylovorans</name>
    <dbReference type="NCBI Taxonomy" id="1804625"/>
    <lineage>
        <taxon>Bacteria</taxon>
        <taxon>Pseudomonadati</taxon>
        <taxon>Verrucomicrobiota</taxon>
        <taxon>Opitutia</taxon>
        <taxon>Puniceicoccales</taxon>
        <taxon>Cerasicoccaceae</taxon>
        <taxon>Ruficoccus</taxon>
    </lineage>
</organism>
<dbReference type="GO" id="GO:0003723">
    <property type="term" value="F:RNA binding"/>
    <property type="evidence" value="ECO:0007669"/>
    <property type="project" value="UniProtKB-UniRule"/>
</dbReference>
<sequence>MLTLTQTRERLQALGMHPSKKLGQNFLVDPNIVRKSLDLAKVTAGDTVVEVGPGLGTLTGGLLERGAEVYAVELDHRLAASLRETRGDEPRFHLAEADAMDKPLGDFPGDRPFKIVANLPYAISTPWMEKILAGPLPEKMVLMLQREAAERFTAEPGGKNIGAVSLFLAAAYVRRPGHAVARSCFYPAPDIDSVLLHLERREHPRSFAPQTRALMRKFFTQRRKQIGSLARQEKSPALDHWLAVLESAGLPPTLRPEALPLDAWLQLDQALQSA</sequence>
<dbReference type="HAMAP" id="MF_00607">
    <property type="entry name" value="16SrRNA_methyltr_A"/>
    <property type="match status" value="1"/>
</dbReference>
<comment type="caution">
    <text evidence="10">The sequence shown here is derived from an EMBL/GenBank/DDBJ whole genome shotgun (WGS) entry which is preliminary data.</text>
</comment>
<keyword evidence="6 7" id="KW-0694">RNA-binding</keyword>
<dbReference type="PANTHER" id="PTHR11727">
    <property type="entry name" value="DIMETHYLADENOSINE TRANSFERASE"/>
    <property type="match status" value="1"/>
</dbReference>
<dbReference type="InterPro" id="IPR029063">
    <property type="entry name" value="SAM-dependent_MTases_sf"/>
</dbReference>
<keyword evidence="3 7" id="KW-0489">Methyltransferase</keyword>
<name>A0A842HJG6_9BACT</name>
<dbReference type="EC" id="2.1.1.182" evidence="7"/>
<comment type="function">
    <text evidence="7">Specifically dimethylates two adjacent adenosines (A1518 and A1519) in the loop of a conserved hairpin near the 3'-end of 16S rRNA in the 30S particle. May play a critical role in biogenesis of 30S subunits.</text>
</comment>
<dbReference type="AlphaFoldDB" id="A0A842HJG6"/>
<dbReference type="PROSITE" id="PS01131">
    <property type="entry name" value="RRNA_A_DIMETH"/>
    <property type="match status" value="1"/>
</dbReference>
<dbReference type="InterPro" id="IPR020596">
    <property type="entry name" value="rRNA_Ade_Mease_Trfase_CS"/>
</dbReference>
<keyword evidence="4 7" id="KW-0808">Transferase</keyword>
<dbReference type="PROSITE" id="PS51689">
    <property type="entry name" value="SAM_RNA_A_N6_MT"/>
    <property type="match status" value="1"/>
</dbReference>
<evidence type="ECO:0000256" key="4">
    <source>
        <dbReference type="ARBA" id="ARBA00022679"/>
    </source>
</evidence>
<evidence type="ECO:0000256" key="5">
    <source>
        <dbReference type="ARBA" id="ARBA00022691"/>
    </source>
</evidence>
<dbReference type="InterPro" id="IPR020598">
    <property type="entry name" value="rRNA_Ade_methylase_Trfase_N"/>
</dbReference>
<dbReference type="Pfam" id="PF00398">
    <property type="entry name" value="RrnaAD"/>
    <property type="match status" value="1"/>
</dbReference>
<gene>
    <name evidence="7 10" type="primary">rsmA</name>
    <name evidence="7" type="synonym">ksgA</name>
    <name evidence="10" type="ORF">H5P28_13615</name>
</gene>
<evidence type="ECO:0000313" key="10">
    <source>
        <dbReference type="EMBL" id="MBC2595301.1"/>
    </source>
</evidence>
<comment type="catalytic activity">
    <reaction evidence="7">
        <text>adenosine(1518)/adenosine(1519) in 16S rRNA + 4 S-adenosyl-L-methionine = N(6)-dimethyladenosine(1518)/N(6)-dimethyladenosine(1519) in 16S rRNA + 4 S-adenosyl-L-homocysteine + 4 H(+)</text>
        <dbReference type="Rhea" id="RHEA:19609"/>
        <dbReference type="Rhea" id="RHEA-COMP:10232"/>
        <dbReference type="Rhea" id="RHEA-COMP:10233"/>
        <dbReference type="ChEBI" id="CHEBI:15378"/>
        <dbReference type="ChEBI" id="CHEBI:57856"/>
        <dbReference type="ChEBI" id="CHEBI:59789"/>
        <dbReference type="ChEBI" id="CHEBI:74411"/>
        <dbReference type="ChEBI" id="CHEBI:74493"/>
        <dbReference type="EC" id="2.1.1.182"/>
    </reaction>
</comment>
<evidence type="ECO:0000256" key="7">
    <source>
        <dbReference type="HAMAP-Rule" id="MF_00607"/>
    </source>
</evidence>
<evidence type="ECO:0000256" key="2">
    <source>
        <dbReference type="ARBA" id="ARBA00022552"/>
    </source>
</evidence>
<dbReference type="PANTHER" id="PTHR11727:SF7">
    <property type="entry name" value="DIMETHYLADENOSINE TRANSFERASE-RELATED"/>
    <property type="match status" value="1"/>
</dbReference>
<feature type="binding site" evidence="7 8">
    <location>
        <position position="118"/>
    </location>
    <ligand>
        <name>S-adenosyl-L-methionine</name>
        <dbReference type="ChEBI" id="CHEBI:59789"/>
    </ligand>
</feature>
<feature type="binding site" evidence="7 8">
    <location>
        <position position="73"/>
    </location>
    <ligand>
        <name>S-adenosyl-L-methionine</name>
        <dbReference type="ChEBI" id="CHEBI:59789"/>
    </ligand>
</feature>
<feature type="binding site" evidence="7 8">
    <location>
        <position position="52"/>
    </location>
    <ligand>
        <name>S-adenosyl-L-methionine</name>
        <dbReference type="ChEBI" id="CHEBI:59789"/>
    </ligand>
</feature>
<feature type="binding site" evidence="7 8">
    <location>
        <position position="25"/>
    </location>
    <ligand>
        <name>S-adenosyl-L-methionine</name>
        <dbReference type="ChEBI" id="CHEBI:59789"/>
    </ligand>
</feature>
<proteinExistence type="inferred from homology"/>
<dbReference type="InterPro" id="IPR023165">
    <property type="entry name" value="rRNA_Ade_diMease-like_C"/>
</dbReference>
<evidence type="ECO:0000256" key="3">
    <source>
        <dbReference type="ARBA" id="ARBA00022603"/>
    </source>
</evidence>
<evidence type="ECO:0000256" key="8">
    <source>
        <dbReference type="PROSITE-ProRule" id="PRU01026"/>
    </source>
</evidence>
<dbReference type="GO" id="GO:0005829">
    <property type="term" value="C:cytosol"/>
    <property type="evidence" value="ECO:0007669"/>
    <property type="project" value="TreeGrafter"/>
</dbReference>
<accession>A0A842HJG6</accession>
<keyword evidence="11" id="KW-1185">Reference proteome</keyword>
<keyword evidence="2 7" id="KW-0698">rRNA processing</keyword>
<dbReference type="GO" id="GO:0052908">
    <property type="term" value="F:16S rRNA (adenine(1518)-N(6)/adenine(1519)-N(6))-dimethyltransferase activity"/>
    <property type="evidence" value="ECO:0007669"/>
    <property type="project" value="UniProtKB-EC"/>
</dbReference>
<dbReference type="EMBL" id="JACHVB010000035">
    <property type="protein sequence ID" value="MBC2595301.1"/>
    <property type="molecule type" value="Genomic_DNA"/>
</dbReference>
<dbReference type="SUPFAM" id="SSF53335">
    <property type="entry name" value="S-adenosyl-L-methionine-dependent methyltransferases"/>
    <property type="match status" value="1"/>
</dbReference>
<feature type="domain" description="Ribosomal RNA adenine methylase transferase N-terminal" evidence="9">
    <location>
        <begin position="32"/>
        <end position="202"/>
    </location>
</feature>
<dbReference type="Proteomes" id="UP000546464">
    <property type="component" value="Unassembled WGS sequence"/>
</dbReference>
<dbReference type="InterPro" id="IPR011530">
    <property type="entry name" value="rRNA_adenine_dimethylase"/>
</dbReference>
<comment type="similarity">
    <text evidence="7">Belongs to the class I-like SAM-binding methyltransferase superfamily. rRNA adenine N(6)-methyltransferase family. RsmA subfamily.</text>
</comment>